<evidence type="ECO:0000256" key="8">
    <source>
        <dbReference type="SAM" id="Phobius"/>
    </source>
</evidence>
<dbReference type="Pfam" id="PF00005">
    <property type="entry name" value="ABC_tran"/>
    <property type="match status" value="1"/>
</dbReference>
<dbReference type="PROSITE" id="PS00211">
    <property type="entry name" value="ABC_TRANSPORTER_1"/>
    <property type="match status" value="1"/>
</dbReference>
<feature type="transmembrane region" description="Helical" evidence="8">
    <location>
        <begin position="656"/>
        <end position="674"/>
    </location>
</feature>
<evidence type="ECO:0000256" key="7">
    <source>
        <dbReference type="ARBA" id="ARBA00023136"/>
    </source>
</evidence>
<dbReference type="InterPro" id="IPR003439">
    <property type="entry name" value="ABC_transporter-like_ATP-bd"/>
</dbReference>
<keyword evidence="5" id="KW-0067">ATP-binding</keyword>
<evidence type="ECO:0000256" key="6">
    <source>
        <dbReference type="ARBA" id="ARBA00022989"/>
    </source>
</evidence>
<dbReference type="PANTHER" id="PTHR48041:SF134">
    <property type="entry name" value="ABC TRANSPORTER G FAMILY"/>
    <property type="match status" value="1"/>
</dbReference>
<dbReference type="EMBL" id="CM026432">
    <property type="protein sequence ID" value="KAG0557548.1"/>
    <property type="molecule type" value="Genomic_DNA"/>
</dbReference>
<dbReference type="AlphaFoldDB" id="A0A8T0GIG2"/>
<gene>
    <name evidence="10" type="ORF">KC19_11G139100</name>
</gene>
<dbReference type="InterPro" id="IPR043926">
    <property type="entry name" value="ABCG_dom"/>
</dbReference>
<evidence type="ECO:0000256" key="1">
    <source>
        <dbReference type="ARBA" id="ARBA00004141"/>
    </source>
</evidence>
<dbReference type="Proteomes" id="UP000822688">
    <property type="component" value="Chromosome 11"/>
</dbReference>
<dbReference type="InterPro" id="IPR017871">
    <property type="entry name" value="ABC_transporter-like_CS"/>
</dbReference>
<dbReference type="SMART" id="SM00382">
    <property type="entry name" value="AAA"/>
    <property type="match status" value="1"/>
</dbReference>
<dbReference type="InterPro" id="IPR050352">
    <property type="entry name" value="ABCG_transporters"/>
</dbReference>
<comment type="subcellular location">
    <subcellularLocation>
        <location evidence="1">Membrane</location>
        <topology evidence="1">Multi-pass membrane protein</topology>
    </subcellularLocation>
</comment>
<keyword evidence="6 8" id="KW-1133">Transmembrane helix</keyword>
<evidence type="ECO:0000256" key="5">
    <source>
        <dbReference type="ARBA" id="ARBA00022840"/>
    </source>
</evidence>
<dbReference type="InterPro" id="IPR013525">
    <property type="entry name" value="ABC2_TM"/>
</dbReference>
<dbReference type="Pfam" id="PF01061">
    <property type="entry name" value="ABC2_membrane"/>
    <property type="match status" value="1"/>
</dbReference>
<dbReference type="InterPro" id="IPR027417">
    <property type="entry name" value="P-loop_NTPase"/>
</dbReference>
<evidence type="ECO:0000313" key="11">
    <source>
        <dbReference type="Proteomes" id="UP000822688"/>
    </source>
</evidence>
<dbReference type="GO" id="GO:0140359">
    <property type="term" value="F:ABC-type transporter activity"/>
    <property type="evidence" value="ECO:0007669"/>
    <property type="project" value="InterPro"/>
</dbReference>
<comment type="caution">
    <text evidence="10">The sequence shown here is derived from an EMBL/GenBank/DDBJ whole genome shotgun (WGS) entry which is preliminary data.</text>
</comment>
<dbReference type="PANTHER" id="PTHR48041">
    <property type="entry name" value="ABC TRANSPORTER G FAMILY MEMBER 28"/>
    <property type="match status" value="1"/>
</dbReference>
<dbReference type="PROSITE" id="PS50893">
    <property type="entry name" value="ABC_TRANSPORTER_2"/>
    <property type="match status" value="1"/>
</dbReference>
<dbReference type="Pfam" id="PF19055">
    <property type="entry name" value="ABC2_membrane_7"/>
    <property type="match status" value="1"/>
</dbReference>
<protein>
    <recommendedName>
        <fullName evidence="9">ABC transporter domain-containing protein</fullName>
    </recommendedName>
</protein>
<accession>A0A8T0GIG2</accession>
<dbReference type="GO" id="GO:0016887">
    <property type="term" value="F:ATP hydrolysis activity"/>
    <property type="evidence" value="ECO:0007669"/>
    <property type="project" value="InterPro"/>
</dbReference>
<keyword evidence="2" id="KW-0813">Transport</keyword>
<evidence type="ECO:0000313" key="10">
    <source>
        <dbReference type="EMBL" id="KAG0557548.1"/>
    </source>
</evidence>
<feature type="transmembrane region" description="Helical" evidence="8">
    <location>
        <begin position="430"/>
        <end position="451"/>
    </location>
</feature>
<dbReference type="FunFam" id="3.40.50.300:FF:001409">
    <property type="entry name" value="ABC transporter G family member 23"/>
    <property type="match status" value="1"/>
</dbReference>
<name>A0A8T0GIG2_CERPU</name>
<dbReference type="GO" id="GO:0016020">
    <property type="term" value="C:membrane"/>
    <property type="evidence" value="ECO:0007669"/>
    <property type="project" value="UniProtKB-SubCell"/>
</dbReference>
<dbReference type="Gene3D" id="3.40.50.300">
    <property type="entry name" value="P-loop containing nucleotide triphosphate hydrolases"/>
    <property type="match status" value="1"/>
</dbReference>
<feature type="transmembrane region" description="Helical" evidence="8">
    <location>
        <begin position="539"/>
        <end position="564"/>
    </location>
</feature>
<keyword evidence="4" id="KW-0547">Nucleotide-binding</keyword>
<proteinExistence type="predicted"/>
<evidence type="ECO:0000259" key="9">
    <source>
        <dbReference type="PROSITE" id="PS50893"/>
    </source>
</evidence>
<sequence>MGDNFEISRARTGPVLQGLRSFPPVGQGPGASPSPAHQARLSLLNSAVVFPPTPARATLYDITVLNLTYKVVSKHSKVVKEKVLLNNVSARANHSEVLAIAGPSGSSKTTFIDALAGQIKRKSLKGQILVNGKPMDSTFRRVSGYVTQDDAMYANLTTRETLMFSARLRLPGSMKLEEKKRRVENLIEMLGLTECADTYVGDEKVRGVSGGERRRVSIGVDLIHDPAVLFLDEPTSGLDSTSALQVMQILSQMAVKRNRTVLLTIHQPSYRILDTINKFLVLSKGNVVYYGGVSEMETYFNNLGYSMADNMSVVEYALDIIEECQDQPGGLDRLVEYQVTPPDSARTVLAHLVLLHSIFNIFSSCRVPSVLFQMKYQQRKEAAAELVTLGSPFNIADQADDYKPAFATSVFSEIWVLAHRCILTTFRSKVLFVTRISLQIVAALIMGSLFFRSRYDYKGILQRTGYFNFALVTLIFSSNEALPMFLSERQIFMRESSRGAYRTLPFVIGQALVMLPFQLLIAFTFSSISYFMVGLVSNASAFFTFVLIAFLTLSVANSFVAFVASVVPDENGGQTVILAVSAMYYLFSGFFVSRTGIPKYWIWLHYLSTFKYPYELLIANEYGHLKKVIWFFGADSQAILNYFDASKVNDHPWRNYTVMVSFIIGYRVLFYLSLRFNTKNIRK</sequence>
<reference evidence="10 11" key="1">
    <citation type="submission" date="2020-06" db="EMBL/GenBank/DDBJ databases">
        <title>WGS assembly of Ceratodon purpureus strain R40.</title>
        <authorList>
            <person name="Carey S.B."/>
            <person name="Jenkins J."/>
            <person name="Shu S."/>
            <person name="Lovell J.T."/>
            <person name="Sreedasyam A."/>
            <person name="Maumus F."/>
            <person name="Tiley G.P."/>
            <person name="Fernandez-Pozo N."/>
            <person name="Barry K."/>
            <person name="Chen C."/>
            <person name="Wang M."/>
            <person name="Lipzen A."/>
            <person name="Daum C."/>
            <person name="Saski C.A."/>
            <person name="Payton A.C."/>
            <person name="Mcbreen J.C."/>
            <person name="Conrad R.E."/>
            <person name="Kollar L.M."/>
            <person name="Olsson S."/>
            <person name="Huttunen S."/>
            <person name="Landis J.B."/>
            <person name="Wickett N.J."/>
            <person name="Johnson M.G."/>
            <person name="Rensing S.A."/>
            <person name="Grimwood J."/>
            <person name="Schmutz J."/>
            <person name="Mcdaniel S.F."/>
        </authorList>
    </citation>
    <scope>NUCLEOTIDE SEQUENCE [LARGE SCALE GENOMIC DNA]</scope>
    <source>
        <strain evidence="10 11">R40</strain>
    </source>
</reference>
<feature type="transmembrane region" description="Helical" evidence="8">
    <location>
        <begin position="576"/>
        <end position="597"/>
    </location>
</feature>
<keyword evidence="7 8" id="KW-0472">Membrane</keyword>
<dbReference type="SUPFAM" id="SSF52540">
    <property type="entry name" value="P-loop containing nucleoside triphosphate hydrolases"/>
    <property type="match status" value="1"/>
</dbReference>
<keyword evidence="11" id="KW-1185">Reference proteome</keyword>
<evidence type="ECO:0000256" key="2">
    <source>
        <dbReference type="ARBA" id="ARBA00022448"/>
    </source>
</evidence>
<dbReference type="InterPro" id="IPR003593">
    <property type="entry name" value="AAA+_ATPase"/>
</dbReference>
<dbReference type="GO" id="GO:0005524">
    <property type="term" value="F:ATP binding"/>
    <property type="evidence" value="ECO:0007669"/>
    <property type="project" value="UniProtKB-KW"/>
</dbReference>
<organism evidence="10 11">
    <name type="scientific">Ceratodon purpureus</name>
    <name type="common">Fire moss</name>
    <name type="synonym">Dicranum purpureum</name>
    <dbReference type="NCBI Taxonomy" id="3225"/>
    <lineage>
        <taxon>Eukaryota</taxon>
        <taxon>Viridiplantae</taxon>
        <taxon>Streptophyta</taxon>
        <taxon>Embryophyta</taxon>
        <taxon>Bryophyta</taxon>
        <taxon>Bryophytina</taxon>
        <taxon>Bryopsida</taxon>
        <taxon>Dicranidae</taxon>
        <taxon>Pseudoditrichales</taxon>
        <taxon>Ditrichaceae</taxon>
        <taxon>Ceratodon</taxon>
    </lineage>
</organism>
<evidence type="ECO:0000256" key="4">
    <source>
        <dbReference type="ARBA" id="ARBA00022741"/>
    </source>
</evidence>
<feature type="domain" description="ABC transporter" evidence="9">
    <location>
        <begin position="62"/>
        <end position="309"/>
    </location>
</feature>
<evidence type="ECO:0000256" key="3">
    <source>
        <dbReference type="ARBA" id="ARBA00022692"/>
    </source>
</evidence>
<keyword evidence="3 8" id="KW-0812">Transmembrane</keyword>
<feature type="transmembrane region" description="Helical" evidence="8">
    <location>
        <begin position="507"/>
        <end position="533"/>
    </location>
</feature>